<evidence type="ECO:0000256" key="1">
    <source>
        <dbReference type="ARBA" id="ARBA00022679"/>
    </source>
</evidence>
<keyword evidence="3" id="KW-0547">Nucleotide-binding</keyword>
<dbReference type="Pfam" id="PF02661">
    <property type="entry name" value="Fic"/>
    <property type="match status" value="1"/>
</dbReference>
<dbReference type="PROSITE" id="PS51459">
    <property type="entry name" value="FIDO"/>
    <property type="match status" value="1"/>
</dbReference>
<dbReference type="EC" id="2.7.7.108" evidence="5"/>
<dbReference type="Gene3D" id="1.10.3290.10">
    <property type="entry name" value="Fido-like domain"/>
    <property type="match status" value="1"/>
</dbReference>
<name>A0A261EXG5_9BIFI</name>
<dbReference type="GO" id="GO:0070733">
    <property type="term" value="F:AMPylase activity"/>
    <property type="evidence" value="ECO:0007669"/>
    <property type="project" value="UniProtKB-EC"/>
</dbReference>
<reference evidence="9 10" key="1">
    <citation type="journal article" date="2017" name="BMC Genomics">
        <title>Comparative genomic and phylogenomic analyses of the Bifidobacteriaceae family.</title>
        <authorList>
            <person name="Lugli G.A."/>
            <person name="Milani C."/>
            <person name="Turroni F."/>
            <person name="Duranti S."/>
            <person name="Mancabelli L."/>
            <person name="Mangifesta M."/>
            <person name="Ferrario C."/>
            <person name="Modesto M."/>
            <person name="Mattarelli P."/>
            <person name="Jiri K."/>
            <person name="van Sinderen D."/>
            <person name="Ventura M."/>
        </authorList>
    </citation>
    <scope>NUCLEOTIDE SEQUENCE [LARGE SCALE GENOMIC DNA]</scope>
    <source>
        <strain evidence="9 10">DSM 24742</strain>
    </source>
</reference>
<dbReference type="RefSeq" id="WP_094660977.1">
    <property type="nucleotide sequence ID" value="NZ_MWWR01000008.1"/>
</dbReference>
<dbReference type="GO" id="GO:0051302">
    <property type="term" value="P:regulation of cell division"/>
    <property type="evidence" value="ECO:0007669"/>
    <property type="project" value="TreeGrafter"/>
</dbReference>
<evidence type="ECO:0000256" key="4">
    <source>
        <dbReference type="ARBA" id="ARBA00022840"/>
    </source>
</evidence>
<dbReference type="Proteomes" id="UP000216725">
    <property type="component" value="Unassembled WGS sequence"/>
</dbReference>
<accession>A0A261EXG5</accession>
<proteinExistence type="predicted"/>
<keyword evidence="9" id="KW-0132">Cell division</keyword>
<evidence type="ECO:0000256" key="5">
    <source>
        <dbReference type="ARBA" id="ARBA00034531"/>
    </source>
</evidence>
<organism evidence="9 10">
    <name type="scientific">Pseudoscardovia radai</name>
    <dbReference type="NCBI Taxonomy" id="987066"/>
    <lineage>
        <taxon>Bacteria</taxon>
        <taxon>Bacillati</taxon>
        <taxon>Actinomycetota</taxon>
        <taxon>Actinomycetes</taxon>
        <taxon>Bifidobacteriales</taxon>
        <taxon>Bifidobacteriaceae</taxon>
        <taxon>Pseudoscardovia</taxon>
    </lineage>
</organism>
<keyword evidence="1" id="KW-0808">Transferase</keyword>
<dbReference type="PANTHER" id="PTHR39560:SF1">
    <property type="entry name" value="PROTEIN ADENYLYLTRANSFERASE FIC-RELATED"/>
    <property type="match status" value="1"/>
</dbReference>
<evidence type="ECO:0000313" key="10">
    <source>
        <dbReference type="Proteomes" id="UP000216725"/>
    </source>
</evidence>
<gene>
    <name evidence="9" type="ORF">PSRA_1173</name>
</gene>
<keyword evidence="2" id="KW-0548">Nucleotidyltransferase</keyword>
<evidence type="ECO:0000256" key="2">
    <source>
        <dbReference type="ARBA" id="ARBA00022695"/>
    </source>
</evidence>
<evidence type="ECO:0000256" key="3">
    <source>
        <dbReference type="ARBA" id="ARBA00022741"/>
    </source>
</evidence>
<protein>
    <recommendedName>
        <fullName evidence="5">protein adenylyltransferase</fullName>
        <ecNumber evidence="5">2.7.7.108</ecNumber>
    </recommendedName>
</protein>
<dbReference type="SUPFAM" id="SSF140931">
    <property type="entry name" value="Fic-like"/>
    <property type="match status" value="1"/>
</dbReference>
<dbReference type="InterPro" id="IPR036597">
    <property type="entry name" value="Fido-like_dom_sf"/>
</dbReference>
<dbReference type="PANTHER" id="PTHR39560">
    <property type="entry name" value="PROTEIN ADENYLYLTRANSFERASE FIC-RELATED"/>
    <property type="match status" value="1"/>
</dbReference>
<dbReference type="GO" id="GO:0051301">
    <property type="term" value="P:cell division"/>
    <property type="evidence" value="ECO:0007669"/>
    <property type="project" value="UniProtKB-KW"/>
</dbReference>
<comment type="catalytic activity">
    <reaction evidence="7">
        <text>L-tyrosyl-[protein] + ATP = O-(5'-adenylyl)-L-tyrosyl-[protein] + diphosphate</text>
        <dbReference type="Rhea" id="RHEA:54288"/>
        <dbReference type="Rhea" id="RHEA-COMP:10136"/>
        <dbReference type="Rhea" id="RHEA-COMP:13846"/>
        <dbReference type="ChEBI" id="CHEBI:30616"/>
        <dbReference type="ChEBI" id="CHEBI:33019"/>
        <dbReference type="ChEBI" id="CHEBI:46858"/>
        <dbReference type="ChEBI" id="CHEBI:83624"/>
        <dbReference type="EC" id="2.7.7.108"/>
    </reaction>
</comment>
<dbReference type="GO" id="GO:0005524">
    <property type="term" value="F:ATP binding"/>
    <property type="evidence" value="ECO:0007669"/>
    <property type="project" value="UniProtKB-KW"/>
</dbReference>
<dbReference type="InterPro" id="IPR003812">
    <property type="entry name" value="Fido"/>
</dbReference>
<dbReference type="AlphaFoldDB" id="A0A261EXG5"/>
<evidence type="ECO:0000313" key="9">
    <source>
        <dbReference type="EMBL" id="OZG51538.1"/>
    </source>
</evidence>
<sequence>MGSHHNTDDADALDNWRIGSGLQGVDGLTTSAAACNIAHRYADGLIEEDQAEQEIRAWHASHPDCPDNQDADIVAFRICSLLTSDADHIVGPHTTSLSPAMLAAIHRRLFTGVLPTTWTGRWRTQNIRKSEPVLGGDTVAYSAWDWIDPTLNYDFSEETRRRASYARMDPRDVAAYVRGFVAGVWQIHPFREGNTRTVMTLAVLYLRDLGFRISPAPFDHSQFLRDALVLANAPSAGSHDANDHAPDAPLTRFWNTMLFDADDPLTSLRGE</sequence>
<keyword evidence="4" id="KW-0067">ATP-binding</keyword>
<keyword evidence="9" id="KW-0131">Cell cycle</keyword>
<feature type="domain" description="Fido" evidence="8">
    <location>
        <begin position="97"/>
        <end position="256"/>
    </location>
</feature>
<evidence type="ECO:0000256" key="6">
    <source>
        <dbReference type="ARBA" id="ARBA00047939"/>
    </source>
</evidence>
<evidence type="ECO:0000259" key="8">
    <source>
        <dbReference type="PROSITE" id="PS51459"/>
    </source>
</evidence>
<comment type="catalytic activity">
    <reaction evidence="6">
        <text>L-threonyl-[protein] + ATP = 3-O-(5'-adenylyl)-L-threonyl-[protein] + diphosphate</text>
        <dbReference type="Rhea" id="RHEA:54292"/>
        <dbReference type="Rhea" id="RHEA-COMP:11060"/>
        <dbReference type="Rhea" id="RHEA-COMP:13847"/>
        <dbReference type="ChEBI" id="CHEBI:30013"/>
        <dbReference type="ChEBI" id="CHEBI:30616"/>
        <dbReference type="ChEBI" id="CHEBI:33019"/>
        <dbReference type="ChEBI" id="CHEBI:138113"/>
        <dbReference type="EC" id="2.7.7.108"/>
    </reaction>
</comment>
<evidence type="ECO:0000256" key="7">
    <source>
        <dbReference type="ARBA" id="ARBA00048696"/>
    </source>
</evidence>
<keyword evidence="10" id="KW-1185">Reference proteome</keyword>
<comment type="caution">
    <text evidence="9">The sequence shown here is derived from an EMBL/GenBank/DDBJ whole genome shotgun (WGS) entry which is preliminary data.</text>
</comment>
<dbReference type="EMBL" id="MWWR01000008">
    <property type="protein sequence ID" value="OZG51538.1"/>
    <property type="molecule type" value="Genomic_DNA"/>
</dbReference>
<dbReference type="OrthoDB" id="9813719at2"/>